<evidence type="ECO:0000259" key="5">
    <source>
        <dbReference type="Pfam" id="PF00664"/>
    </source>
</evidence>
<dbReference type="SUPFAM" id="SSF90123">
    <property type="entry name" value="ABC transporter transmembrane region"/>
    <property type="match status" value="1"/>
</dbReference>
<dbReference type="InterPro" id="IPR036640">
    <property type="entry name" value="ABC1_TM_sf"/>
</dbReference>
<proteinExistence type="predicted"/>
<protein>
    <recommendedName>
        <fullName evidence="5">ABC transmembrane type-1 domain-containing protein</fullName>
    </recommendedName>
</protein>
<evidence type="ECO:0000256" key="2">
    <source>
        <dbReference type="ARBA" id="ARBA00022989"/>
    </source>
</evidence>
<dbReference type="EMBL" id="JAGIXG020000004">
    <property type="protein sequence ID" value="KAI6784646.1"/>
    <property type="molecule type" value="Genomic_DNA"/>
</dbReference>
<keyword evidence="1 4" id="KW-0812">Transmembrane</keyword>
<evidence type="ECO:0000256" key="4">
    <source>
        <dbReference type="SAM" id="Phobius"/>
    </source>
</evidence>
<keyword evidence="7" id="KW-1185">Reference proteome</keyword>
<evidence type="ECO:0000256" key="1">
    <source>
        <dbReference type="ARBA" id="ARBA00022692"/>
    </source>
</evidence>
<feature type="transmembrane region" description="Helical" evidence="4">
    <location>
        <begin position="93"/>
        <end position="114"/>
    </location>
</feature>
<gene>
    <name evidence="6" type="ORF">J7T54_006692</name>
</gene>
<dbReference type="GeneID" id="75833169"/>
<dbReference type="Proteomes" id="UP001055219">
    <property type="component" value="Unassembled WGS sequence"/>
</dbReference>
<feature type="transmembrane region" description="Helical" evidence="4">
    <location>
        <begin position="32"/>
        <end position="65"/>
    </location>
</feature>
<sequence length="201" mass="22734">MNLVFGRFVTTFNDSAIGAITPDNSMKEVSRYALYFIYPFIARFFLVYIHTILVSLVAICVTSALRIEFLQSLLRQDMTYSTPIMAAPRRPRLITFGVVSTIVIVTGVCMTIEVKSENELMSVWSQASLLTQSISTTSSQRRDRDGGRLGHPRVASLPQEKKMLYIYQQRMDAVASNSTKTLAFTMLWYAFLQSVNMFALP</sequence>
<dbReference type="GO" id="GO:0005524">
    <property type="term" value="F:ATP binding"/>
    <property type="evidence" value="ECO:0007669"/>
    <property type="project" value="InterPro"/>
</dbReference>
<feature type="transmembrane region" description="Helical" evidence="4">
    <location>
        <begin position="181"/>
        <end position="200"/>
    </location>
</feature>
<dbReference type="AlphaFoldDB" id="A0A9P9Y709"/>
<dbReference type="InterPro" id="IPR011527">
    <property type="entry name" value="ABC1_TM_dom"/>
</dbReference>
<dbReference type="OrthoDB" id="6500128at2759"/>
<dbReference type="GO" id="GO:0016020">
    <property type="term" value="C:membrane"/>
    <property type="evidence" value="ECO:0007669"/>
    <property type="project" value="InterPro"/>
</dbReference>
<reference evidence="6" key="1">
    <citation type="journal article" date="2021" name="J Fungi (Basel)">
        <title>Genomic and Metabolomic Analyses of the Marine Fungus Emericellopsis cladophorae: Insights into Saltwater Adaptability Mechanisms and Its Biosynthetic Potential.</title>
        <authorList>
            <person name="Goncalves M.F.M."/>
            <person name="Hilario S."/>
            <person name="Van de Peer Y."/>
            <person name="Esteves A.C."/>
            <person name="Alves A."/>
        </authorList>
    </citation>
    <scope>NUCLEOTIDE SEQUENCE</scope>
    <source>
        <strain evidence="6">MUM 19.33</strain>
    </source>
</reference>
<organism evidence="6 7">
    <name type="scientific">Emericellopsis cladophorae</name>
    <dbReference type="NCBI Taxonomy" id="2686198"/>
    <lineage>
        <taxon>Eukaryota</taxon>
        <taxon>Fungi</taxon>
        <taxon>Dikarya</taxon>
        <taxon>Ascomycota</taxon>
        <taxon>Pezizomycotina</taxon>
        <taxon>Sordariomycetes</taxon>
        <taxon>Hypocreomycetidae</taxon>
        <taxon>Hypocreales</taxon>
        <taxon>Bionectriaceae</taxon>
        <taxon>Emericellopsis</taxon>
    </lineage>
</organism>
<name>A0A9P9Y709_9HYPO</name>
<reference evidence="6" key="2">
    <citation type="submission" date="2022-07" db="EMBL/GenBank/DDBJ databases">
        <authorList>
            <person name="Goncalves M.F.M."/>
            <person name="Hilario S."/>
            <person name="Van De Peer Y."/>
            <person name="Esteves A.C."/>
            <person name="Alves A."/>
        </authorList>
    </citation>
    <scope>NUCLEOTIDE SEQUENCE</scope>
    <source>
        <strain evidence="6">MUM 19.33</strain>
    </source>
</reference>
<evidence type="ECO:0000313" key="6">
    <source>
        <dbReference type="EMBL" id="KAI6784646.1"/>
    </source>
</evidence>
<dbReference type="Pfam" id="PF00664">
    <property type="entry name" value="ABC_membrane"/>
    <property type="match status" value="1"/>
</dbReference>
<dbReference type="RefSeq" id="XP_051365502.1">
    <property type="nucleotide sequence ID" value="XM_051503145.1"/>
</dbReference>
<keyword evidence="2 4" id="KW-1133">Transmembrane helix</keyword>
<dbReference type="GO" id="GO:0140359">
    <property type="term" value="F:ABC-type transporter activity"/>
    <property type="evidence" value="ECO:0007669"/>
    <property type="project" value="InterPro"/>
</dbReference>
<comment type="caution">
    <text evidence="6">The sequence shown here is derived from an EMBL/GenBank/DDBJ whole genome shotgun (WGS) entry which is preliminary data.</text>
</comment>
<evidence type="ECO:0000256" key="3">
    <source>
        <dbReference type="ARBA" id="ARBA00023136"/>
    </source>
</evidence>
<keyword evidence="3 4" id="KW-0472">Membrane</keyword>
<dbReference type="Gene3D" id="1.20.1560.10">
    <property type="entry name" value="ABC transporter type 1, transmembrane domain"/>
    <property type="match status" value="1"/>
</dbReference>
<accession>A0A9P9Y709</accession>
<feature type="domain" description="ABC transmembrane type-1" evidence="5">
    <location>
        <begin position="2"/>
        <end position="80"/>
    </location>
</feature>
<evidence type="ECO:0000313" key="7">
    <source>
        <dbReference type="Proteomes" id="UP001055219"/>
    </source>
</evidence>